<keyword evidence="3 6" id="KW-0812">Transmembrane</keyword>
<evidence type="ECO:0000256" key="5">
    <source>
        <dbReference type="ARBA" id="ARBA00023136"/>
    </source>
</evidence>
<gene>
    <name evidence="7" type="ORF">C683_0006</name>
</gene>
<feature type="transmembrane region" description="Helical" evidence="6">
    <location>
        <begin position="377"/>
        <end position="395"/>
    </location>
</feature>
<keyword evidence="2" id="KW-1003">Cell membrane</keyword>
<feature type="transmembrane region" description="Helical" evidence="6">
    <location>
        <begin position="49"/>
        <end position="70"/>
    </location>
</feature>
<evidence type="ECO:0000256" key="4">
    <source>
        <dbReference type="ARBA" id="ARBA00022989"/>
    </source>
</evidence>
<dbReference type="PANTHER" id="PTHR30250">
    <property type="entry name" value="PST FAMILY PREDICTED COLANIC ACID TRANSPORTER"/>
    <property type="match status" value="1"/>
</dbReference>
<reference evidence="7 8" key="1">
    <citation type="journal article" date="2013" name="Genome Announc.">
        <title>Draft Genome Sequence of Catellicoccus marimammalium, a Novel Species Commonly Found in Gull Feces.</title>
        <authorList>
            <person name="Weigand M.R."/>
            <person name="Ryu H."/>
            <person name="Bozcek L."/>
            <person name="Konstantinidis K.T."/>
            <person name="Santo Domingo J.W."/>
        </authorList>
    </citation>
    <scope>NUCLEOTIDE SEQUENCE [LARGE SCALE GENOMIC DNA]</scope>
    <source>
        <strain evidence="7 8">M35/04/3</strain>
    </source>
</reference>
<evidence type="ECO:0000256" key="1">
    <source>
        <dbReference type="ARBA" id="ARBA00004651"/>
    </source>
</evidence>
<comment type="subcellular location">
    <subcellularLocation>
        <location evidence="1">Cell membrane</location>
        <topology evidence="1">Multi-pass membrane protein</topology>
    </subcellularLocation>
</comment>
<proteinExistence type="predicted"/>
<dbReference type="Proteomes" id="UP000016057">
    <property type="component" value="Unassembled WGS sequence"/>
</dbReference>
<feature type="transmembrane region" description="Helical" evidence="6">
    <location>
        <begin position="156"/>
        <end position="174"/>
    </location>
</feature>
<feature type="transmembrane region" description="Helical" evidence="6">
    <location>
        <begin position="180"/>
        <end position="201"/>
    </location>
</feature>
<feature type="transmembrane region" description="Helical" evidence="6">
    <location>
        <begin position="431"/>
        <end position="454"/>
    </location>
</feature>
<keyword evidence="4 6" id="KW-1133">Transmembrane helix</keyword>
<feature type="transmembrane region" description="Helical" evidence="6">
    <location>
        <begin position="315"/>
        <end position="334"/>
    </location>
</feature>
<name>K8ZN31_9ENTE</name>
<comment type="caution">
    <text evidence="7">The sequence shown here is derived from an EMBL/GenBank/DDBJ whole genome shotgun (WGS) entry which is preliminary data.</text>
</comment>
<feature type="transmembrane region" description="Helical" evidence="6">
    <location>
        <begin position="222"/>
        <end position="242"/>
    </location>
</feature>
<evidence type="ECO:0000313" key="8">
    <source>
        <dbReference type="Proteomes" id="UP000016057"/>
    </source>
</evidence>
<dbReference type="eggNOG" id="COG2244">
    <property type="taxonomic scope" value="Bacteria"/>
</dbReference>
<feature type="transmembrane region" description="Helical" evidence="6">
    <location>
        <begin position="274"/>
        <end position="294"/>
    </location>
</feature>
<protein>
    <submittedName>
        <fullName evidence="7">Polysaccharide biosynthesis protein</fullName>
    </submittedName>
</protein>
<dbReference type="InterPro" id="IPR050833">
    <property type="entry name" value="Poly_Biosynth_Transport"/>
</dbReference>
<dbReference type="STRING" id="1234409.C683_0006"/>
<feature type="transmembrane region" description="Helical" evidence="6">
    <location>
        <begin position="82"/>
        <end position="102"/>
    </location>
</feature>
<dbReference type="PANTHER" id="PTHR30250:SF29">
    <property type="entry name" value="POLYSACCHARIDE BIOSYNTHESIS PROTEIN C-TERMINAL DOMAIN-CONTAINING PROTEIN"/>
    <property type="match status" value="1"/>
</dbReference>
<dbReference type="Pfam" id="PF01943">
    <property type="entry name" value="Polysacc_synt"/>
    <property type="match status" value="1"/>
</dbReference>
<evidence type="ECO:0000313" key="7">
    <source>
        <dbReference type="EMBL" id="EKU27963.1"/>
    </source>
</evidence>
<sequence length="510" mass="57794">MSLQKITKGISLLTLAGIISKILSAAYRIPLQNIVGDYGFYVYQQAYPIYGLCLSLTLSGVPLFIAKELLQTKEEERIEKQGQLLCLLFLVGIVIFLLLFFFAPMMAQKMGNRALAPLIQVNALLFVIAPFLSFARGKSQKELTLNHFAYSQVIEQSVRVTFILGITMLGIYCFPKLTIYSIATLALGGSFVGMLCSTLYLQKREGIHWHFSWPKKSLFQRFWQHCFVLALGLSLLLVLQGMDALMDIPLLQKGGWSLEEAQVAKGVYDRGQPLLQVGLAILTSLVSGFAPQLLQAHKEKKKCLEKRKTVILRKGICFYGLGASLGLFGLMPFLNTILFENKMGSVSLSFLMFAIFLMAMYQYWIVVAQKEEKEGKIIWSLLCAILVKMIGNLLLIPKCHFLGVVISTLCSLIVANYSLKWQLKERERLPFHFYWQQGIALTIFGSLMLVSFFLGLKMEYSRGEALLWFFLFFVLGGGSYLWLVFQQRMFSLRDWLQLPFGKYFAKIGGK</sequence>
<dbReference type="EMBL" id="AMYT01000002">
    <property type="protein sequence ID" value="EKU27963.1"/>
    <property type="molecule type" value="Genomic_DNA"/>
</dbReference>
<keyword evidence="5 6" id="KW-0472">Membrane</keyword>
<dbReference type="OrthoDB" id="9775950at2"/>
<accession>K8ZN31</accession>
<organism evidence="7 8">
    <name type="scientific">Catellicoccus marimammalium M35/04/3</name>
    <dbReference type="NCBI Taxonomy" id="1234409"/>
    <lineage>
        <taxon>Bacteria</taxon>
        <taxon>Bacillati</taxon>
        <taxon>Bacillota</taxon>
        <taxon>Bacilli</taxon>
        <taxon>Lactobacillales</taxon>
        <taxon>Enterococcaceae</taxon>
        <taxon>Catellicoccus</taxon>
    </lineage>
</organism>
<dbReference type="AlphaFoldDB" id="K8ZN31"/>
<evidence type="ECO:0000256" key="3">
    <source>
        <dbReference type="ARBA" id="ARBA00022692"/>
    </source>
</evidence>
<dbReference type="InterPro" id="IPR002797">
    <property type="entry name" value="Polysacc_synth"/>
</dbReference>
<evidence type="ECO:0000256" key="6">
    <source>
        <dbReference type="SAM" id="Phobius"/>
    </source>
</evidence>
<evidence type="ECO:0000256" key="2">
    <source>
        <dbReference type="ARBA" id="ARBA00022475"/>
    </source>
</evidence>
<feature type="transmembrane region" description="Helical" evidence="6">
    <location>
        <begin position="401"/>
        <end position="419"/>
    </location>
</feature>
<dbReference type="RefSeq" id="WP_009488035.1">
    <property type="nucleotide sequence ID" value="NZ_AMYT01000002.1"/>
</dbReference>
<dbReference type="GO" id="GO:0005886">
    <property type="term" value="C:plasma membrane"/>
    <property type="evidence" value="ECO:0007669"/>
    <property type="project" value="UniProtKB-SubCell"/>
</dbReference>
<feature type="transmembrane region" description="Helical" evidence="6">
    <location>
        <begin position="346"/>
        <end position="365"/>
    </location>
</feature>
<feature type="transmembrane region" description="Helical" evidence="6">
    <location>
        <begin position="466"/>
        <end position="485"/>
    </location>
</feature>
<keyword evidence="8" id="KW-1185">Reference proteome</keyword>
<feature type="transmembrane region" description="Helical" evidence="6">
    <location>
        <begin position="114"/>
        <end position="135"/>
    </location>
</feature>